<organism evidence="1 2">
    <name type="scientific">Vararia minispora EC-137</name>
    <dbReference type="NCBI Taxonomy" id="1314806"/>
    <lineage>
        <taxon>Eukaryota</taxon>
        <taxon>Fungi</taxon>
        <taxon>Dikarya</taxon>
        <taxon>Basidiomycota</taxon>
        <taxon>Agaricomycotina</taxon>
        <taxon>Agaricomycetes</taxon>
        <taxon>Russulales</taxon>
        <taxon>Lachnocladiaceae</taxon>
        <taxon>Vararia</taxon>
    </lineage>
</organism>
<reference evidence="1" key="1">
    <citation type="submission" date="2021-02" db="EMBL/GenBank/DDBJ databases">
        <authorList>
            <consortium name="DOE Joint Genome Institute"/>
            <person name="Ahrendt S."/>
            <person name="Looney B.P."/>
            <person name="Miyauchi S."/>
            <person name="Morin E."/>
            <person name="Drula E."/>
            <person name="Courty P.E."/>
            <person name="Chicoki N."/>
            <person name="Fauchery L."/>
            <person name="Kohler A."/>
            <person name="Kuo A."/>
            <person name="Labutti K."/>
            <person name="Pangilinan J."/>
            <person name="Lipzen A."/>
            <person name="Riley R."/>
            <person name="Andreopoulos W."/>
            <person name="He G."/>
            <person name="Johnson J."/>
            <person name="Barry K.W."/>
            <person name="Grigoriev I.V."/>
            <person name="Nagy L."/>
            <person name="Hibbett D."/>
            <person name="Henrissat B."/>
            <person name="Matheny P.B."/>
            <person name="Labbe J."/>
            <person name="Martin F."/>
        </authorList>
    </citation>
    <scope>NUCLEOTIDE SEQUENCE</scope>
    <source>
        <strain evidence="1">EC-137</strain>
    </source>
</reference>
<reference evidence="1" key="2">
    <citation type="journal article" date="2022" name="New Phytol.">
        <title>Evolutionary transition to the ectomycorrhizal habit in the genomes of a hyperdiverse lineage of mushroom-forming fungi.</title>
        <authorList>
            <person name="Looney B."/>
            <person name="Miyauchi S."/>
            <person name="Morin E."/>
            <person name="Drula E."/>
            <person name="Courty P.E."/>
            <person name="Kohler A."/>
            <person name="Kuo A."/>
            <person name="LaButti K."/>
            <person name="Pangilinan J."/>
            <person name="Lipzen A."/>
            <person name="Riley R."/>
            <person name="Andreopoulos W."/>
            <person name="He G."/>
            <person name="Johnson J."/>
            <person name="Nolan M."/>
            <person name="Tritt A."/>
            <person name="Barry K.W."/>
            <person name="Grigoriev I.V."/>
            <person name="Nagy L.G."/>
            <person name="Hibbett D."/>
            <person name="Henrissat B."/>
            <person name="Matheny P.B."/>
            <person name="Labbe J."/>
            <person name="Martin F.M."/>
        </authorList>
    </citation>
    <scope>NUCLEOTIDE SEQUENCE</scope>
    <source>
        <strain evidence="1">EC-137</strain>
    </source>
</reference>
<evidence type="ECO:0000313" key="2">
    <source>
        <dbReference type="Proteomes" id="UP000814128"/>
    </source>
</evidence>
<protein>
    <submittedName>
        <fullName evidence="1">Uncharacterized protein</fullName>
    </submittedName>
</protein>
<sequence>MSGVGRLHSQDPSRCGRSDALLRSKHILNAQVSIRAPCCKQWYDCAECHAEAQDHALAKTLEMTFICKKCKKAFRKDMGVYDESDEYCPHCDNHYVIDAKTPQAALAVESEDARIDSRFLKDDRVKNDASRSIYGIDTSFRLG</sequence>
<gene>
    <name evidence="1" type="ORF">K488DRAFT_78751</name>
</gene>
<keyword evidence="2" id="KW-1185">Reference proteome</keyword>
<dbReference type="EMBL" id="MU273561">
    <property type="protein sequence ID" value="KAI0031974.1"/>
    <property type="molecule type" value="Genomic_DNA"/>
</dbReference>
<proteinExistence type="predicted"/>
<accession>A0ACB8QJI3</accession>
<dbReference type="Proteomes" id="UP000814128">
    <property type="component" value="Unassembled WGS sequence"/>
</dbReference>
<comment type="caution">
    <text evidence="1">The sequence shown here is derived from an EMBL/GenBank/DDBJ whole genome shotgun (WGS) entry which is preliminary data.</text>
</comment>
<evidence type="ECO:0000313" key="1">
    <source>
        <dbReference type="EMBL" id="KAI0031974.1"/>
    </source>
</evidence>
<name>A0ACB8QJI3_9AGAM</name>